<dbReference type="AlphaFoldDB" id="A0AAN8ET25"/>
<accession>A0AAN8ET25</accession>
<dbReference type="EMBL" id="WIXE01023647">
    <property type="protein sequence ID" value="KAK5966300.1"/>
    <property type="molecule type" value="Genomic_DNA"/>
</dbReference>
<evidence type="ECO:0000256" key="1">
    <source>
        <dbReference type="SAM" id="MobiDB-lite"/>
    </source>
</evidence>
<comment type="caution">
    <text evidence="2">The sequence shown here is derived from an EMBL/GenBank/DDBJ whole genome shotgun (WGS) entry which is preliminary data.</text>
</comment>
<sequence>MLSRVEMMLERVLAHRFQSGAAVVRAMRRSRAGAVQKPIQFLFMHYVVLDLFCKEGVFSSENSLMTSFRESYESLITKAEQLRRKREANNALKGKRRTKVEKTEHVPPNLSLHL</sequence>
<evidence type="ECO:0000313" key="2">
    <source>
        <dbReference type="EMBL" id="KAK5966300.1"/>
    </source>
</evidence>
<dbReference type="SUPFAM" id="SSF52799">
    <property type="entry name" value="(Phosphotyrosine protein) phosphatases II"/>
    <property type="match status" value="1"/>
</dbReference>
<keyword evidence="3" id="KW-1185">Reference proteome</keyword>
<dbReference type="Gene3D" id="3.90.190.10">
    <property type="entry name" value="Protein tyrosine phosphatase superfamily"/>
    <property type="match status" value="1"/>
</dbReference>
<organism evidence="2 3">
    <name type="scientific">Trichostrongylus colubriformis</name>
    <name type="common">Black scour worm</name>
    <dbReference type="NCBI Taxonomy" id="6319"/>
    <lineage>
        <taxon>Eukaryota</taxon>
        <taxon>Metazoa</taxon>
        <taxon>Ecdysozoa</taxon>
        <taxon>Nematoda</taxon>
        <taxon>Chromadorea</taxon>
        <taxon>Rhabditida</taxon>
        <taxon>Rhabditina</taxon>
        <taxon>Rhabditomorpha</taxon>
        <taxon>Strongyloidea</taxon>
        <taxon>Trichostrongylidae</taxon>
        <taxon>Trichostrongylus</taxon>
    </lineage>
</organism>
<evidence type="ECO:0000313" key="3">
    <source>
        <dbReference type="Proteomes" id="UP001331761"/>
    </source>
</evidence>
<proteinExistence type="predicted"/>
<protein>
    <submittedName>
        <fullName evidence="2">Uncharacterized protein</fullName>
    </submittedName>
</protein>
<gene>
    <name evidence="2" type="ORF">GCK32_011051</name>
</gene>
<name>A0AAN8ET25_TRICO</name>
<reference evidence="2 3" key="1">
    <citation type="submission" date="2019-10" db="EMBL/GenBank/DDBJ databases">
        <title>Assembly and Annotation for the nematode Trichostrongylus colubriformis.</title>
        <authorList>
            <person name="Martin J."/>
        </authorList>
    </citation>
    <scope>NUCLEOTIDE SEQUENCE [LARGE SCALE GENOMIC DNA]</scope>
    <source>
        <strain evidence="2">G859</strain>
        <tissue evidence="2">Whole worm</tissue>
    </source>
</reference>
<dbReference type="Proteomes" id="UP001331761">
    <property type="component" value="Unassembled WGS sequence"/>
</dbReference>
<feature type="region of interest" description="Disordered" evidence="1">
    <location>
        <begin position="86"/>
        <end position="114"/>
    </location>
</feature>
<dbReference type="InterPro" id="IPR029021">
    <property type="entry name" value="Prot-tyrosine_phosphatase-like"/>
</dbReference>